<gene>
    <name evidence="1" type="ORF">F356_093</name>
</gene>
<dbReference type="CDD" id="cd22328">
    <property type="entry name" value="Hef-like"/>
    <property type="match status" value="1"/>
</dbReference>
<dbReference type="Gene3D" id="3.40.960.10">
    <property type="entry name" value="VSR Endonuclease"/>
    <property type="match status" value="1"/>
</dbReference>
<protein>
    <submittedName>
        <fullName evidence="1">Putative homing endonuclease</fullName>
    </submittedName>
</protein>
<dbReference type="Proteomes" id="UP000596154">
    <property type="component" value="Segment"/>
</dbReference>
<accession>A0A7T3KEG3</accession>
<sequence length="545" mass="63434">MTNQEKIEYLHTLGFQVISENLTTNLVVKCSKEHVFKREFYDFQKGYTACPTCEIEQKITFLNSLGFEPISENLGKKLKVKCQKGHVFKRTFGSFKDGILSCPECEKKEKYGFLKELGFEIVSNNLGTNLEVKCEKGHIFKRPYKSFKNGHINCPICETNNKHSFIENLGFEILSNNLTNDLEIKCQKGHIFKRTFGSFKNGQQCCPICEAENKHAYLNSLGFTIMSDNLADNLEVKCQQGHVFKRTFGNFSKGHHLCPFCYPNYSTFEQEVRELTGGTNNWEILNGKELDIYLPEYNLAIECNGDFWHSESMNKDKKYHLTKTEQCAEKNIQLIHIFESSWNEKKEIWTSIINNKLGRSDKIMARKCVLRKVDKVEEKEFLDTNHLQGFTGSTVCYGLYYQDELVCLMSFGKPRFTDKYDWELIRLCTKMGLNIVGGASKLLKHFEKENEGSLISYSDRLYSDGSIYKQLGFEFSHYSKPGYFYHKNGIKYSRQQFMKHLLKDKLELFDPNKTEYENMVENGYCRIWDCGQGVWVKEILSKNII</sequence>
<reference evidence="1 2" key="1">
    <citation type="submission" date="2020-08" db="EMBL/GenBank/DDBJ databases">
        <authorList>
            <person name="Sorensen M.C.H."/>
        </authorList>
    </citation>
    <scope>NUCLEOTIDE SEQUENCE [LARGE SCALE GENOMIC DNA]</scope>
</reference>
<organism evidence="1 2">
    <name type="scientific">Campylobacter phage F356</name>
    <dbReference type="NCBI Taxonomy" id="2794365"/>
    <lineage>
        <taxon>Viruses</taxon>
        <taxon>Duplodnaviria</taxon>
        <taxon>Heunggongvirae</taxon>
        <taxon>Uroviricota</taxon>
        <taxon>Caudoviricetes</taxon>
        <taxon>Connertonviridae</taxon>
        <taxon>Fletchervirus</taxon>
        <taxon>Fletchervirus CPX</taxon>
    </lineage>
</organism>
<keyword evidence="1" id="KW-0540">Nuclease</keyword>
<proteinExistence type="predicted"/>
<keyword evidence="1" id="KW-0255">Endonuclease</keyword>
<dbReference type="GO" id="GO:0004519">
    <property type="term" value="F:endonuclease activity"/>
    <property type="evidence" value="ECO:0007669"/>
    <property type="project" value="UniProtKB-KW"/>
</dbReference>
<name>A0A7T3KEG3_9CAUD</name>
<evidence type="ECO:0000313" key="1">
    <source>
        <dbReference type="EMBL" id="QPX63731.1"/>
    </source>
</evidence>
<dbReference type="EMBL" id="MT863719">
    <property type="protein sequence ID" value="QPX63731.1"/>
    <property type="molecule type" value="Genomic_DNA"/>
</dbReference>
<evidence type="ECO:0000313" key="2">
    <source>
        <dbReference type="Proteomes" id="UP000596154"/>
    </source>
</evidence>
<keyword evidence="1" id="KW-0378">Hydrolase</keyword>